<evidence type="ECO:0000313" key="2">
    <source>
        <dbReference type="EMBL" id="BDU71231.1"/>
    </source>
</evidence>
<dbReference type="AlphaFoldDB" id="A0AA48GET7"/>
<feature type="chain" id="PRO_5041305401" evidence="1">
    <location>
        <begin position="21"/>
        <end position="380"/>
    </location>
</feature>
<dbReference type="RefSeq" id="WP_316414118.1">
    <property type="nucleotide sequence ID" value="NZ_AP027080.1"/>
</dbReference>
<evidence type="ECO:0000313" key="3">
    <source>
        <dbReference type="Proteomes" id="UP001238179"/>
    </source>
</evidence>
<dbReference type="EMBL" id="AP027080">
    <property type="protein sequence ID" value="BDU71231.1"/>
    <property type="molecule type" value="Genomic_DNA"/>
</dbReference>
<name>A0AA48GET7_9BACT</name>
<keyword evidence="1" id="KW-0732">Signal</keyword>
<dbReference type="Proteomes" id="UP001238179">
    <property type="component" value="Chromosome"/>
</dbReference>
<reference evidence="3" key="1">
    <citation type="journal article" date="2023" name="Int. J. Syst. Evol. Microbiol.">
        <title>Mesoterricola silvestris gen. nov., sp. nov., Mesoterricola sediminis sp. nov., Geothrix oryzae sp. nov., Geothrix edaphica sp. nov., Geothrix rubra sp. nov., and Geothrix limicola sp. nov., six novel members of Acidobacteriota isolated from soils.</title>
        <authorList>
            <person name="Itoh H."/>
            <person name="Sugisawa Y."/>
            <person name="Mise K."/>
            <person name="Xu Z."/>
            <person name="Kuniyasu M."/>
            <person name="Ushijima N."/>
            <person name="Kawano K."/>
            <person name="Kobayashi E."/>
            <person name="Shiratori Y."/>
            <person name="Masuda Y."/>
            <person name="Senoo K."/>
        </authorList>
    </citation>
    <scope>NUCLEOTIDE SEQUENCE [LARGE SCALE GENOMIC DNA]</scope>
    <source>
        <strain evidence="3">W79</strain>
    </source>
</reference>
<sequence>MRVPALILLPLLLAAQARFYGPCTQGDSLANTPIGPSGNEVSYRFRAGPGGPLRGVRPFLIWSFRKAGYHGGTGGTLRIEIQSDDGSPAHLPSGQVLASNRQTLNLVATSDQFYPLITFDRTPVLQPGTLYHAVFSNIDPRRAANFVSLNAIFSRVADTPLQPSRSDEDWAMLFRNTAHPRWELRRSPGTREGFTPILEIYYDGGRSQGVGYVEFWMGAPRPIAGPDAVGEVFTVAGTSRKVEAVDLRVRRLGGKGPLAVRLETAEGKPVAEASCLESAPAPSASCSLGGCGWVEAAFPRPPPTLEAGRTYRLVLAAHGDGRFEAFPMRKGLDKGFTAAAVFPDGHAVFKDAGGWKGWTQWGQSNREDSDLQFYFKLSSK</sequence>
<organism evidence="2 3">
    <name type="scientific">Mesoterricola silvestris</name>
    <dbReference type="NCBI Taxonomy" id="2927979"/>
    <lineage>
        <taxon>Bacteria</taxon>
        <taxon>Pseudomonadati</taxon>
        <taxon>Acidobacteriota</taxon>
        <taxon>Holophagae</taxon>
        <taxon>Holophagales</taxon>
        <taxon>Holophagaceae</taxon>
        <taxon>Mesoterricola</taxon>
    </lineage>
</organism>
<gene>
    <name evidence="2" type="ORF">METEAL_04050</name>
</gene>
<dbReference type="KEGG" id="msil:METEAL_04050"/>
<proteinExistence type="predicted"/>
<feature type="signal peptide" evidence="1">
    <location>
        <begin position="1"/>
        <end position="20"/>
    </location>
</feature>
<accession>A0AA48GET7</accession>
<evidence type="ECO:0000256" key="1">
    <source>
        <dbReference type="SAM" id="SignalP"/>
    </source>
</evidence>
<protein>
    <submittedName>
        <fullName evidence="2">Uncharacterized protein</fullName>
    </submittedName>
</protein>
<keyword evidence="3" id="KW-1185">Reference proteome</keyword>